<evidence type="ECO:0000259" key="5">
    <source>
        <dbReference type="PROSITE" id="PS50850"/>
    </source>
</evidence>
<reference evidence="6" key="1">
    <citation type="journal article" date="2018" name="Genome Biol. Evol.">
        <title>Genomics and development of Lentinus tigrinus, a white-rot wood-decaying mushroom with dimorphic fruiting bodies.</title>
        <authorList>
            <person name="Wu B."/>
            <person name="Xu Z."/>
            <person name="Knudson A."/>
            <person name="Carlson A."/>
            <person name="Chen N."/>
            <person name="Kovaka S."/>
            <person name="LaButti K."/>
            <person name="Lipzen A."/>
            <person name="Pennachio C."/>
            <person name="Riley R."/>
            <person name="Schakwitz W."/>
            <person name="Umezawa K."/>
            <person name="Ohm R.A."/>
            <person name="Grigoriev I.V."/>
            <person name="Nagy L.G."/>
            <person name="Gibbons J."/>
            <person name="Hibbett D."/>
        </authorList>
    </citation>
    <scope>NUCLEOTIDE SEQUENCE [LARGE SCALE GENOMIC DNA]</scope>
    <source>
        <strain evidence="6">ALCF2SS1-6</strain>
    </source>
</reference>
<dbReference type="PROSITE" id="PS50850">
    <property type="entry name" value="MFS"/>
    <property type="match status" value="1"/>
</dbReference>
<feature type="transmembrane region" description="Helical" evidence="4">
    <location>
        <begin position="258"/>
        <end position="280"/>
    </location>
</feature>
<evidence type="ECO:0000256" key="4">
    <source>
        <dbReference type="SAM" id="Phobius"/>
    </source>
</evidence>
<feature type="transmembrane region" description="Helical" evidence="4">
    <location>
        <begin position="120"/>
        <end position="140"/>
    </location>
</feature>
<accession>A0A5C2S026</accession>
<feature type="transmembrane region" description="Helical" evidence="4">
    <location>
        <begin position="181"/>
        <end position="201"/>
    </location>
</feature>
<organism evidence="6 7">
    <name type="scientific">Lentinus tigrinus ALCF2SS1-6</name>
    <dbReference type="NCBI Taxonomy" id="1328759"/>
    <lineage>
        <taxon>Eukaryota</taxon>
        <taxon>Fungi</taxon>
        <taxon>Dikarya</taxon>
        <taxon>Basidiomycota</taxon>
        <taxon>Agaricomycotina</taxon>
        <taxon>Agaricomycetes</taxon>
        <taxon>Polyporales</taxon>
        <taxon>Polyporaceae</taxon>
        <taxon>Lentinus</taxon>
    </lineage>
</organism>
<feature type="transmembrane region" description="Helical" evidence="4">
    <location>
        <begin position="348"/>
        <end position="371"/>
    </location>
</feature>
<feature type="transmembrane region" description="Helical" evidence="4">
    <location>
        <begin position="415"/>
        <end position="435"/>
    </location>
</feature>
<comment type="similarity">
    <text evidence="2">Belongs to the major facilitator superfamily. Monocarboxylate porter (TC 2.A.1.13) family.</text>
</comment>
<dbReference type="InterPro" id="IPR050327">
    <property type="entry name" value="Proton-linked_MCT"/>
</dbReference>
<evidence type="ECO:0000313" key="7">
    <source>
        <dbReference type="Proteomes" id="UP000313359"/>
    </source>
</evidence>
<dbReference type="GO" id="GO:0016020">
    <property type="term" value="C:membrane"/>
    <property type="evidence" value="ECO:0007669"/>
    <property type="project" value="UniProtKB-SubCell"/>
</dbReference>
<feature type="transmembrane region" description="Helical" evidence="4">
    <location>
        <begin position="55"/>
        <end position="78"/>
    </location>
</feature>
<gene>
    <name evidence="6" type="ORF">L227DRAFT_553228</name>
</gene>
<evidence type="ECO:0000313" key="6">
    <source>
        <dbReference type="EMBL" id="RPD56713.1"/>
    </source>
</evidence>
<dbReference type="Proteomes" id="UP000313359">
    <property type="component" value="Unassembled WGS sequence"/>
</dbReference>
<sequence>MGDPEKAKPILTAPSSVEDSFSPTPTSRSSATTVAAVECGPETLEHAYPDGGARAWLTVLGSAAFLICCGQLTAFGVFETWYSEHQLQNLSASTISWIGSIQLWVLYFSGVFLGRIFDVYGPHVILIPGSVILLLSTMITSVCTRFYQFVIVQGLCTGLAYGMLFYPCFASISTHFKKYRATAVGIAIAGSGLGGVVFPIIYRELFVRIGFGWSVRLSGFLMLALCVLGNATVTSRIPPASKRRPLLPKMDTFRDAPFVTFTAGSFLVLFALFIPSTYIANYSLSKGVSPAVSYYIVSAFNAGGICGRILPALLSDAVGRFNITAPSAFLAGVLCLALWTFADSLPVIFVFAVLYGCFTGALLAMQIPCVTQISDIEEVGTRIGVLYSIDSFAVLAGGPAAGAVLDLGHGRYEGMILLCGILHILGSAMILWAKLRVKPNILARV</sequence>
<feature type="region of interest" description="Disordered" evidence="3">
    <location>
        <begin position="1"/>
        <end position="29"/>
    </location>
</feature>
<keyword evidence="4" id="KW-0812">Transmembrane</keyword>
<dbReference type="InterPro" id="IPR011701">
    <property type="entry name" value="MFS"/>
</dbReference>
<dbReference type="PANTHER" id="PTHR11360:SF177">
    <property type="entry name" value="RIBOFLAVIN TRANSPORTER MCH5"/>
    <property type="match status" value="1"/>
</dbReference>
<dbReference type="GO" id="GO:0022857">
    <property type="term" value="F:transmembrane transporter activity"/>
    <property type="evidence" value="ECO:0007669"/>
    <property type="project" value="InterPro"/>
</dbReference>
<keyword evidence="7" id="KW-1185">Reference proteome</keyword>
<feature type="transmembrane region" description="Helical" evidence="4">
    <location>
        <begin position="292"/>
        <end position="314"/>
    </location>
</feature>
<name>A0A5C2S026_9APHY</name>
<protein>
    <submittedName>
        <fullName evidence="6">MFS general substrate transporter</fullName>
    </submittedName>
</protein>
<feature type="transmembrane region" description="Helical" evidence="4">
    <location>
        <begin position="383"/>
        <end position="403"/>
    </location>
</feature>
<dbReference type="Pfam" id="PF07690">
    <property type="entry name" value="MFS_1"/>
    <property type="match status" value="1"/>
</dbReference>
<evidence type="ECO:0000256" key="2">
    <source>
        <dbReference type="ARBA" id="ARBA00006727"/>
    </source>
</evidence>
<keyword evidence="4" id="KW-0472">Membrane</keyword>
<dbReference type="EMBL" id="ML122286">
    <property type="protein sequence ID" value="RPD56713.1"/>
    <property type="molecule type" value="Genomic_DNA"/>
</dbReference>
<dbReference type="AlphaFoldDB" id="A0A5C2S026"/>
<dbReference type="InterPro" id="IPR020846">
    <property type="entry name" value="MFS_dom"/>
</dbReference>
<dbReference type="OrthoDB" id="6509908at2759"/>
<feature type="domain" description="Major facilitator superfamily (MFS) profile" evidence="5">
    <location>
        <begin position="257"/>
        <end position="445"/>
    </location>
</feature>
<feature type="transmembrane region" description="Helical" evidence="4">
    <location>
        <begin position="213"/>
        <end position="237"/>
    </location>
</feature>
<evidence type="ECO:0000256" key="3">
    <source>
        <dbReference type="SAM" id="MobiDB-lite"/>
    </source>
</evidence>
<keyword evidence="4" id="KW-1133">Transmembrane helix</keyword>
<dbReference type="STRING" id="1328759.A0A5C2S026"/>
<dbReference type="SUPFAM" id="SSF103473">
    <property type="entry name" value="MFS general substrate transporter"/>
    <property type="match status" value="1"/>
</dbReference>
<dbReference type="Gene3D" id="1.20.1250.20">
    <property type="entry name" value="MFS general substrate transporter like domains"/>
    <property type="match status" value="2"/>
</dbReference>
<comment type="subcellular location">
    <subcellularLocation>
        <location evidence="1">Membrane</location>
        <topology evidence="1">Multi-pass membrane protein</topology>
    </subcellularLocation>
</comment>
<proteinExistence type="inferred from homology"/>
<feature type="transmembrane region" description="Helical" evidence="4">
    <location>
        <begin position="146"/>
        <end position="169"/>
    </location>
</feature>
<feature type="transmembrane region" description="Helical" evidence="4">
    <location>
        <begin position="90"/>
        <end position="113"/>
    </location>
</feature>
<dbReference type="PANTHER" id="PTHR11360">
    <property type="entry name" value="MONOCARBOXYLATE TRANSPORTER"/>
    <property type="match status" value="1"/>
</dbReference>
<feature type="transmembrane region" description="Helical" evidence="4">
    <location>
        <begin position="321"/>
        <end position="342"/>
    </location>
</feature>
<evidence type="ECO:0000256" key="1">
    <source>
        <dbReference type="ARBA" id="ARBA00004141"/>
    </source>
</evidence>
<dbReference type="InterPro" id="IPR036259">
    <property type="entry name" value="MFS_trans_sf"/>
</dbReference>